<feature type="domain" description="Helicase C-terminal" evidence="9">
    <location>
        <begin position="450"/>
        <end position="605"/>
    </location>
</feature>
<dbReference type="GO" id="GO:0016787">
    <property type="term" value="F:hydrolase activity"/>
    <property type="evidence" value="ECO:0007669"/>
    <property type="project" value="UniProtKB-KW"/>
</dbReference>
<dbReference type="SUPFAM" id="SSF50249">
    <property type="entry name" value="Nucleic acid-binding proteins"/>
    <property type="match status" value="1"/>
</dbReference>
<dbReference type="SUPFAM" id="SSF52540">
    <property type="entry name" value="P-loop containing nucleoside triphosphate hydrolases"/>
    <property type="match status" value="2"/>
</dbReference>
<evidence type="ECO:0000256" key="6">
    <source>
        <dbReference type="ARBA" id="ARBA00023125"/>
    </source>
</evidence>
<protein>
    <submittedName>
        <fullName evidence="10">ATP-dependent DNA helicase RecG</fullName>
    </submittedName>
</protein>
<dbReference type="SMART" id="SM00487">
    <property type="entry name" value="DEXDc"/>
    <property type="match status" value="1"/>
</dbReference>
<name>A0A374NM08_9FIRM</name>
<keyword evidence="4 10" id="KW-0347">Helicase</keyword>
<dbReference type="InterPro" id="IPR033454">
    <property type="entry name" value="RecG_wedge"/>
</dbReference>
<organism evidence="10 11">
    <name type="scientific">Anaerobutyricum hallii</name>
    <dbReference type="NCBI Taxonomy" id="39488"/>
    <lineage>
        <taxon>Bacteria</taxon>
        <taxon>Bacillati</taxon>
        <taxon>Bacillota</taxon>
        <taxon>Clostridia</taxon>
        <taxon>Lachnospirales</taxon>
        <taxon>Lachnospiraceae</taxon>
        <taxon>Anaerobutyricum</taxon>
    </lineage>
</organism>
<dbReference type="InterPro" id="IPR047112">
    <property type="entry name" value="RecG/Mfd"/>
</dbReference>
<evidence type="ECO:0000256" key="3">
    <source>
        <dbReference type="ARBA" id="ARBA00022801"/>
    </source>
</evidence>
<evidence type="ECO:0000259" key="8">
    <source>
        <dbReference type="PROSITE" id="PS51192"/>
    </source>
</evidence>
<dbReference type="PANTHER" id="PTHR47964:SF1">
    <property type="entry name" value="ATP-DEPENDENT DNA HELICASE HOMOLOG RECG, CHLOROPLASTIC"/>
    <property type="match status" value="1"/>
</dbReference>
<dbReference type="GO" id="GO:0003678">
    <property type="term" value="F:DNA helicase activity"/>
    <property type="evidence" value="ECO:0007669"/>
    <property type="project" value="TreeGrafter"/>
</dbReference>
<dbReference type="PROSITE" id="PS51192">
    <property type="entry name" value="HELICASE_ATP_BIND_1"/>
    <property type="match status" value="1"/>
</dbReference>
<accession>A0A374NM08</accession>
<keyword evidence="7" id="KW-0234">DNA repair</keyword>
<dbReference type="InterPro" id="IPR001650">
    <property type="entry name" value="Helicase_C-like"/>
</dbReference>
<evidence type="ECO:0000259" key="9">
    <source>
        <dbReference type="PROSITE" id="PS51194"/>
    </source>
</evidence>
<dbReference type="InterPro" id="IPR027417">
    <property type="entry name" value="P-loop_NTPase"/>
</dbReference>
<dbReference type="PANTHER" id="PTHR47964">
    <property type="entry name" value="ATP-DEPENDENT DNA HELICASE HOMOLOG RECG, CHLOROPLASTIC"/>
    <property type="match status" value="1"/>
</dbReference>
<dbReference type="Pfam" id="PF00271">
    <property type="entry name" value="Helicase_C"/>
    <property type="match status" value="1"/>
</dbReference>
<sequence length="663" mass="75085">MLKEIAGTRAYNILKKRKMGTVEDVCQLFPSKYYDFSFISPLNTNRLDKNHAFVCKLVSYELKKQSSIYIVRCTLHDIYTQNELCVSWFGTTEMYNVLKKDYRPGDTCFIGGKLKASNKKNLFFMSSPIIFKKYDEESDCHIYTAYEKIRGISESNFERIINECLEHATIPDKVPRELLYKYNLMSRDEAIREMHKPSSVEGVKKAKYRLNMDDLLYFALQLEEKNRNLPAGSAYGIHSLAITTKIIENLPFQLTKDQKSAYEELVNRIRSGKRLNALIQGDVGCGKTILAFLLMFVMADNGFQSVLLAPTQVLASQHYNELKEMAAPYDIDVVYIANGLKKKEREAILKSIEDGSALMIVGTHSVLSKEVKFHDLGLSITDEEHRFGVLQREEITTKAKAGMHTVTMSATPIPRSLSDVLLSTTEVFNIQSMPNGRKPIQTAICASQNTIFQFIKKEIEKGHQAYVVCPLIEDKQGVMEGILSVEQTYTEYANVFGKNAVAVLNGKMKEDETEKVIRSFKNGEIKILVSTTVVEVGVNVSNATVIVINNTERFGLASLHQLRGRVGRGNSQGYCILNSVHKNNKRLLALCKYKNGFQIAEADYALRGCGNILGTEQSGSNYYVELSMRYPDLFSELQKYAKKYMDTGEAEMIVKTYQMSIKR</sequence>
<evidence type="ECO:0000256" key="4">
    <source>
        <dbReference type="ARBA" id="ARBA00022806"/>
    </source>
</evidence>
<dbReference type="InterPro" id="IPR011545">
    <property type="entry name" value="DEAD/DEAH_box_helicase_dom"/>
</dbReference>
<gene>
    <name evidence="10" type="ORF">DXD91_08235</name>
</gene>
<keyword evidence="3" id="KW-0378">Hydrolase</keyword>
<dbReference type="AlphaFoldDB" id="A0A374NM08"/>
<evidence type="ECO:0000313" key="11">
    <source>
        <dbReference type="Proteomes" id="UP000262524"/>
    </source>
</evidence>
<keyword evidence="2" id="KW-0227">DNA damage</keyword>
<dbReference type="PROSITE" id="PS51194">
    <property type="entry name" value="HELICASE_CTER"/>
    <property type="match status" value="1"/>
</dbReference>
<keyword evidence="1" id="KW-0547">Nucleotide-binding</keyword>
<dbReference type="EMBL" id="QSOE01000045">
    <property type="protein sequence ID" value="RGI87492.1"/>
    <property type="molecule type" value="Genomic_DNA"/>
</dbReference>
<dbReference type="GO" id="GO:0006281">
    <property type="term" value="P:DNA repair"/>
    <property type="evidence" value="ECO:0007669"/>
    <property type="project" value="UniProtKB-KW"/>
</dbReference>
<dbReference type="Pfam" id="PF17191">
    <property type="entry name" value="RecG_wedge"/>
    <property type="match status" value="1"/>
</dbReference>
<dbReference type="GO" id="GO:0005524">
    <property type="term" value="F:ATP binding"/>
    <property type="evidence" value="ECO:0007669"/>
    <property type="project" value="UniProtKB-KW"/>
</dbReference>
<evidence type="ECO:0000256" key="2">
    <source>
        <dbReference type="ARBA" id="ARBA00022763"/>
    </source>
</evidence>
<evidence type="ECO:0000313" key="10">
    <source>
        <dbReference type="EMBL" id="RGI87492.1"/>
    </source>
</evidence>
<dbReference type="RefSeq" id="WP_117982618.1">
    <property type="nucleotide sequence ID" value="NZ_QSOE01000045.1"/>
</dbReference>
<dbReference type="InterPro" id="IPR014001">
    <property type="entry name" value="Helicase_ATP-bd"/>
</dbReference>
<proteinExistence type="predicted"/>
<dbReference type="Gene3D" id="3.40.50.300">
    <property type="entry name" value="P-loop containing nucleotide triphosphate hydrolases"/>
    <property type="match status" value="2"/>
</dbReference>
<evidence type="ECO:0000256" key="5">
    <source>
        <dbReference type="ARBA" id="ARBA00022840"/>
    </source>
</evidence>
<feature type="domain" description="Helicase ATP-binding" evidence="8">
    <location>
        <begin position="268"/>
        <end position="430"/>
    </location>
</feature>
<comment type="caution">
    <text evidence="10">The sequence shown here is derived from an EMBL/GenBank/DDBJ whole genome shotgun (WGS) entry which is preliminary data.</text>
</comment>
<evidence type="ECO:0000256" key="1">
    <source>
        <dbReference type="ARBA" id="ARBA00022741"/>
    </source>
</evidence>
<dbReference type="SMART" id="SM00490">
    <property type="entry name" value="HELICc"/>
    <property type="match status" value="1"/>
</dbReference>
<evidence type="ECO:0000256" key="7">
    <source>
        <dbReference type="ARBA" id="ARBA00023204"/>
    </source>
</evidence>
<dbReference type="Pfam" id="PF00270">
    <property type="entry name" value="DEAD"/>
    <property type="match status" value="1"/>
</dbReference>
<keyword evidence="6" id="KW-0238">DNA-binding</keyword>
<keyword evidence="5" id="KW-0067">ATP-binding</keyword>
<dbReference type="Proteomes" id="UP000262524">
    <property type="component" value="Unassembled WGS sequence"/>
</dbReference>
<dbReference type="InterPro" id="IPR012340">
    <property type="entry name" value="NA-bd_OB-fold"/>
</dbReference>
<reference evidence="10 11" key="1">
    <citation type="submission" date="2018-08" db="EMBL/GenBank/DDBJ databases">
        <title>A genome reference for cultivated species of the human gut microbiota.</title>
        <authorList>
            <person name="Zou Y."/>
            <person name="Xue W."/>
            <person name="Luo G."/>
        </authorList>
    </citation>
    <scope>NUCLEOTIDE SEQUENCE [LARGE SCALE GENOMIC DNA]</scope>
    <source>
        <strain evidence="10 11">TM10-1AC</strain>
    </source>
</reference>
<dbReference type="GO" id="GO:0003677">
    <property type="term" value="F:DNA binding"/>
    <property type="evidence" value="ECO:0007669"/>
    <property type="project" value="UniProtKB-KW"/>
</dbReference>